<accession>A0A609WCA1</accession>
<gene>
    <name evidence="2" type="ORF">CIL65_24215</name>
</gene>
<reference evidence="2" key="1">
    <citation type="submission" date="2018-06" db="EMBL/GenBank/DDBJ databases">
        <authorList>
            <consortium name="PulseNet: The National Subtyping Network for Foodborne Disease Surveillance"/>
            <person name="Tarr C.L."/>
            <person name="Trees E."/>
            <person name="Katz L.S."/>
            <person name="Carleton-Romer H.A."/>
            <person name="Stroika S."/>
            <person name="Kucerova Z."/>
            <person name="Roache K.F."/>
            <person name="Sabol A.L."/>
            <person name="Besser J."/>
            <person name="Gerner-Smidt P."/>
        </authorList>
    </citation>
    <scope>NUCLEOTIDE SEQUENCE</scope>
    <source>
        <strain evidence="2">PNUSAS019523</strain>
    </source>
</reference>
<feature type="domain" description="AAA+ ATPase" evidence="1">
    <location>
        <begin position="79"/>
        <end position="298"/>
    </location>
</feature>
<dbReference type="EMBL" id="AAKTKA010000081">
    <property type="protein sequence ID" value="ECV4808883.1"/>
    <property type="molecule type" value="Genomic_DNA"/>
</dbReference>
<name>A0A609WCA1_SALET</name>
<comment type="caution">
    <text evidence="2">The sequence shown here is derived from an EMBL/GenBank/DDBJ whole genome shotgun (WGS) entry which is preliminary data.</text>
</comment>
<organism evidence="2">
    <name type="scientific">Salmonella enterica subsp. enterica serovar Braenderup</name>
    <dbReference type="NCBI Taxonomy" id="149391"/>
    <lineage>
        <taxon>Bacteria</taxon>
        <taxon>Pseudomonadati</taxon>
        <taxon>Pseudomonadota</taxon>
        <taxon>Gammaproteobacteria</taxon>
        <taxon>Enterobacterales</taxon>
        <taxon>Enterobacteriaceae</taxon>
        <taxon>Salmonella</taxon>
    </lineage>
</organism>
<dbReference type="InterPro" id="IPR003593">
    <property type="entry name" value="AAA+_ATPase"/>
</dbReference>
<sequence length="376" mass="42197">MENNKTQKPKNQILSTGQATSFEDELIAMGAEIIPMPSSSAPIPEEPIEFEGVKVNGMAQSVLSAEKPIEWLFTDFIETGEQIIIAGAPKTGKSLLAAQLGLALASGGEFLGWKAVGRRKVLYVNMEIKEEAFARRVIKQIKGKENRYLFDGAWFDVHHWRTLDLLKEKEERAKLESVIKFMQPDLIIFDILARLHNGDEQSSDMKAVMQALRQVSQNRTHIIVHHTRKPSADSTGPQTAMDIRGSSALFGEVDTALVISKRAGQGARFVLTTSARSVELPDEILLNRDENLLFYLADNDESDKVQKVFESAFKDSKNILATDLKKHIQNAFLVKERRAADYISKAVNDGWISRHQRSDRQYEYTEGIAAPWGLNQ</sequence>
<dbReference type="SMART" id="SM00382">
    <property type="entry name" value="AAA"/>
    <property type="match status" value="1"/>
</dbReference>
<dbReference type="Gene3D" id="3.40.50.300">
    <property type="entry name" value="P-loop containing nucleotide triphosphate hydrolases"/>
    <property type="match status" value="1"/>
</dbReference>
<dbReference type="SUPFAM" id="SSF52540">
    <property type="entry name" value="P-loop containing nucleoside triphosphate hydrolases"/>
    <property type="match status" value="1"/>
</dbReference>
<dbReference type="InterPro" id="IPR027417">
    <property type="entry name" value="P-loop_NTPase"/>
</dbReference>
<proteinExistence type="predicted"/>
<dbReference type="AlphaFoldDB" id="A0A609WCA1"/>
<evidence type="ECO:0000313" key="2">
    <source>
        <dbReference type="EMBL" id="ECV4808883.1"/>
    </source>
</evidence>
<protein>
    <recommendedName>
        <fullName evidence="1">AAA+ ATPase domain-containing protein</fullName>
    </recommendedName>
</protein>
<dbReference type="Pfam" id="PF13481">
    <property type="entry name" value="AAA_25"/>
    <property type="match status" value="1"/>
</dbReference>
<evidence type="ECO:0000259" key="1">
    <source>
        <dbReference type="SMART" id="SM00382"/>
    </source>
</evidence>